<accession>A0ABT3YUW7</accession>
<proteinExistence type="predicted"/>
<keyword evidence="4" id="KW-1185">Reference proteome</keyword>
<protein>
    <submittedName>
        <fullName evidence="3">Uncharacterized protein</fullName>
    </submittedName>
</protein>
<name>A0ABT3YUW7_9PSED</name>
<feature type="coiled-coil region" evidence="1">
    <location>
        <begin position="105"/>
        <end position="188"/>
    </location>
</feature>
<feature type="region of interest" description="Disordered" evidence="2">
    <location>
        <begin position="198"/>
        <end position="235"/>
    </location>
</feature>
<evidence type="ECO:0000256" key="2">
    <source>
        <dbReference type="SAM" id="MobiDB-lite"/>
    </source>
</evidence>
<dbReference type="Proteomes" id="UP001207830">
    <property type="component" value="Unassembled WGS sequence"/>
</dbReference>
<evidence type="ECO:0000313" key="4">
    <source>
        <dbReference type="Proteomes" id="UP001207830"/>
    </source>
</evidence>
<dbReference type="EMBL" id="JANIGP010000008">
    <property type="protein sequence ID" value="MCY0109282.1"/>
    <property type="molecule type" value="Genomic_DNA"/>
</dbReference>
<organism evidence="3 4">
    <name type="scientific">Pseudomonas monsensis</name>
    <dbReference type="NCBI Taxonomy" id="2745509"/>
    <lineage>
        <taxon>Bacteria</taxon>
        <taxon>Pseudomonadati</taxon>
        <taxon>Pseudomonadota</taxon>
        <taxon>Gammaproteobacteria</taxon>
        <taxon>Pseudomonadales</taxon>
        <taxon>Pseudomonadaceae</taxon>
        <taxon>Pseudomonas</taxon>
    </lineage>
</organism>
<evidence type="ECO:0000256" key="1">
    <source>
        <dbReference type="SAM" id="Coils"/>
    </source>
</evidence>
<sequence>MTDNIGVTKSRVFREAYEAGKKLPKIAEFIYTLDHYVAVTKVVLPGAKRSTTLVEIHPYELERLVVEVRQEEIDVRKKLLAKKTRLKTQKIKDQKELIASQAASLTERNEQLQLLRDTVKQMQKRFKRVEKELLETEAAHNDAHEKVALLEDRNNEYREEGKEQKKSIQGLKQELEFLRGQNEKLQFNNSVLMKNIEATGDADEGRPSMRSATDVQRESITKIRGNKPYPGSHPG</sequence>
<dbReference type="RefSeq" id="WP_267801726.1">
    <property type="nucleotide sequence ID" value="NZ_JANIGP010000008.1"/>
</dbReference>
<evidence type="ECO:0000313" key="3">
    <source>
        <dbReference type="EMBL" id="MCY0109282.1"/>
    </source>
</evidence>
<comment type="caution">
    <text evidence="3">The sequence shown here is derived from an EMBL/GenBank/DDBJ whole genome shotgun (WGS) entry which is preliminary data.</text>
</comment>
<gene>
    <name evidence="3" type="ORF">NQF78_13225</name>
</gene>
<keyword evidence="1" id="KW-0175">Coiled coil</keyword>
<reference evidence="3 4" key="1">
    <citation type="submission" date="2022-07" db="EMBL/GenBank/DDBJ databases">
        <title>Characterization of plant growth promoting rhizobacteria (PGPR) for use as bioinoculants in agriculture.</title>
        <authorList>
            <person name="Hassen A.I."/>
            <person name="Pierneef R."/>
        </authorList>
    </citation>
    <scope>NUCLEOTIDE SEQUENCE [LARGE SCALE GENOMIC DNA]</scope>
    <source>
        <strain evidence="3 4">SARCC-3054</strain>
    </source>
</reference>